<reference evidence="2 3" key="1">
    <citation type="submission" date="2020-02" db="EMBL/GenBank/DDBJ databases">
        <authorList>
            <person name="Ferguson B K."/>
        </authorList>
    </citation>
    <scope>NUCLEOTIDE SEQUENCE [LARGE SCALE GENOMIC DNA]</scope>
</reference>
<dbReference type="AlphaFoldDB" id="A0A6H5HHR6"/>
<feature type="region of interest" description="Disordered" evidence="1">
    <location>
        <begin position="117"/>
        <end position="203"/>
    </location>
</feature>
<evidence type="ECO:0000313" key="3">
    <source>
        <dbReference type="Proteomes" id="UP000479000"/>
    </source>
</evidence>
<evidence type="ECO:0000313" key="2">
    <source>
        <dbReference type="EMBL" id="CAB0016521.1"/>
    </source>
</evidence>
<evidence type="ECO:0000256" key="1">
    <source>
        <dbReference type="SAM" id="MobiDB-lite"/>
    </source>
</evidence>
<dbReference type="Proteomes" id="UP000479000">
    <property type="component" value="Unassembled WGS sequence"/>
</dbReference>
<dbReference type="EMBL" id="CADCXU010030423">
    <property type="protein sequence ID" value="CAB0016521.1"/>
    <property type="molecule type" value="Genomic_DNA"/>
</dbReference>
<accession>A0A6H5HHR6</accession>
<gene>
    <name evidence="2" type="ORF">NTEN_LOCUS20690</name>
</gene>
<feature type="compositionally biased region" description="Polar residues" evidence="1">
    <location>
        <begin position="186"/>
        <end position="196"/>
    </location>
</feature>
<name>A0A6H5HHR6_9HEMI</name>
<sequence length="203" mass="22588">VNGSIVIVLKSRIGTELQKKLFFIHIYSESLPEQVSLCRTTQSFGCWYGQNPPGALVSVRETQTLPPPVLRWVALDISDSKPTAPVRLHGRPWAPRHSLAVHQQPMPNQVYQQFTAEPSATRRDPVAASASGDVSGVFQRRRAPPKRTRIRRESTSVCSRTAPPASPSSVRAFRERCRRTRPPIPSISQPVPTISSPKKPKNQ</sequence>
<organism evidence="2 3">
    <name type="scientific">Nesidiocoris tenuis</name>
    <dbReference type="NCBI Taxonomy" id="355587"/>
    <lineage>
        <taxon>Eukaryota</taxon>
        <taxon>Metazoa</taxon>
        <taxon>Ecdysozoa</taxon>
        <taxon>Arthropoda</taxon>
        <taxon>Hexapoda</taxon>
        <taxon>Insecta</taxon>
        <taxon>Pterygota</taxon>
        <taxon>Neoptera</taxon>
        <taxon>Paraneoptera</taxon>
        <taxon>Hemiptera</taxon>
        <taxon>Heteroptera</taxon>
        <taxon>Panheteroptera</taxon>
        <taxon>Cimicomorpha</taxon>
        <taxon>Miridae</taxon>
        <taxon>Dicyphina</taxon>
        <taxon>Nesidiocoris</taxon>
    </lineage>
</organism>
<feature type="compositionally biased region" description="Basic residues" evidence="1">
    <location>
        <begin position="139"/>
        <end position="150"/>
    </location>
</feature>
<keyword evidence="3" id="KW-1185">Reference proteome</keyword>
<proteinExistence type="predicted"/>
<feature type="non-terminal residue" evidence="2">
    <location>
        <position position="1"/>
    </location>
</feature>
<protein>
    <submittedName>
        <fullName evidence="2">Uncharacterized protein</fullName>
    </submittedName>
</protein>